<evidence type="ECO:0000256" key="5">
    <source>
        <dbReference type="ARBA" id="ARBA00022729"/>
    </source>
</evidence>
<feature type="chain" id="PRO_5041300547" evidence="12">
    <location>
        <begin position="20"/>
        <end position="420"/>
    </location>
</feature>
<keyword evidence="4" id="KW-0964">Secreted</keyword>
<gene>
    <name evidence="13" type="ORF">NKR19_g5606</name>
</gene>
<keyword evidence="14" id="KW-1185">Reference proteome</keyword>
<evidence type="ECO:0000256" key="4">
    <source>
        <dbReference type="ARBA" id="ARBA00022525"/>
    </source>
</evidence>
<keyword evidence="6" id="KW-0378">Hydrolase</keyword>
<evidence type="ECO:0000256" key="10">
    <source>
        <dbReference type="ARBA" id="ARBA00023326"/>
    </source>
</evidence>
<dbReference type="GO" id="GO:0016798">
    <property type="term" value="F:hydrolase activity, acting on glycosyl bonds"/>
    <property type="evidence" value="ECO:0007669"/>
    <property type="project" value="UniProtKB-KW"/>
</dbReference>
<evidence type="ECO:0000256" key="6">
    <source>
        <dbReference type="ARBA" id="ARBA00022801"/>
    </source>
</evidence>
<name>A0AA38RH05_9PEZI</name>
<evidence type="ECO:0000256" key="3">
    <source>
        <dbReference type="ARBA" id="ARBA00022512"/>
    </source>
</evidence>
<evidence type="ECO:0000256" key="12">
    <source>
        <dbReference type="SAM" id="SignalP"/>
    </source>
</evidence>
<comment type="caution">
    <text evidence="13">The sequence shown here is derived from an EMBL/GenBank/DDBJ whole genome shotgun (WGS) entry which is preliminary data.</text>
</comment>
<evidence type="ECO:0000313" key="14">
    <source>
        <dbReference type="Proteomes" id="UP001174691"/>
    </source>
</evidence>
<dbReference type="InterPro" id="IPR051526">
    <property type="entry name" value="Beta-Glucosidase_SUN"/>
</dbReference>
<dbReference type="PANTHER" id="PTHR31316">
    <property type="entry name" value="BETA-GLUCOSIDASE-LIKE PROTEIN NCA3, MITOCHONDRIAL-RELATED"/>
    <property type="match status" value="1"/>
</dbReference>
<feature type="compositionally biased region" description="Low complexity" evidence="11">
    <location>
        <begin position="118"/>
        <end position="140"/>
    </location>
</feature>
<feature type="signal peptide" evidence="12">
    <location>
        <begin position="1"/>
        <end position="19"/>
    </location>
</feature>
<evidence type="ECO:0000256" key="2">
    <source>
        <dbReference type="ARBA" id="ARBA00010579"/>
    </source>
</evidence>
<dbReference type="EMBL" id="JANBVN010000078">
    <property type="protein sequence ID" value="KAJ9149621.1"/>
    <property type="molecule type" value="Genomic_DNA"/>
</dbReference>
<reference evidence="13" key="1">
    <citation type="submission" date="2022-07" db="EMBL/GenBank/DDBJ databases">
        <title>Fungi with potential for degradation of polypropylene.</title>
        <authorList>
            <person name="Gostincar C."/>
        </authorList>
    </citation>
    <scope>NUCLEOTIDE SEQUENCE</scope>
    <source>
        <strain evidence="13">EXF-13287</strain>
    </source>
</reference>
<dbReference type="Proteomes" id="UP001174691">
    <property type="component" value="Unassembled WGS sequence"/>
</dbReference>
<evidence type="ECO:0000256" key="1">
    <source>
        <dbReference type="ARBA" id="ARBA00004191"/>
    </source>
</evidence>
<evidence type="ECO:0000256" key="7">
    <source>
        <dbReference type="ARBA" id="ARBA00023277"/>
    </source>
</evidence>
<sequence>MKGLIQAALAATLVAGITAQPHAHKHRHVGAAKRHEHVVVEKRDAVTVTSVVAATVTEYVMDGKKVSIQQAEEGIKGGDFIVVGSTTPTFTPPPPPPSSTSTTASSSTTQAAQFFELKSSSSSSSSAPAPSPTATKSPAAGIDVDFPTGDDAPSCDVFPSAYGAVPVDWLGTEGWTSLQQPADPGFHLGIKINTIIAPVKGGCKSGMFCSYACPAGYHKSQWPVDSQGATGQSVGGLWCDENNKLRLTRPDHPRICEKGAGGVVVKNSLSKQVAVCGTDYPGSEAMVVPLAATPGGTFDLTNPDSSTYYVWDNKATTAQYYINPAGLGVEDGCVWVSPTMPDAAGNWSPMNIGVGKDALGITYISIFDNKPTSNAKLDYNVKIHGDVSIECKYENGAYSSGSGSGCTTSLTSGQAIIEFY</sequence>
<dbReference type="GO" id="GO:0009986">
    <property type="term" value="C:cell surface"/>
    <property type="evidence" value="ECO:0007669"/>
    <property type="project" value="TreeGrafter"/>
</dbReference>
<evidence type="ECO:0000256" key="9">
    <source>
        <dbReference type="ARBA" id="ARBA00023316"/>
    </source>
</evidence>
<dbReference type="Pfam" id="PF03856">
    <property type="entry name" value="SUN"/>
    <property type="match status" value="1"/>
</dbReference>
<organism evidence="13 14">
    <name type="scientific">Coniochaeta hoffmannii</name>
    <dbReference type="NCBI Taxonomy" id="91930"/>
    <lineage>
        <taxon>Eukaryota</taxon>
        <taxon>Fungi</taxon>
        <taxon>Dikarya</taxon>
        <taxon>Ascomycota</taxon>
        <taxon>Pezizomycotina</taxon>
        <taxon>Sordariomycetes</taxon>
        <taxon>Sordariomycetidae</taxon>
        <taxon>Coniochaetales</taxon>
        <taxon>Coniochaetaceae</taxon>
        <taxon>Coniochaeta</taxon>
    </lineage>
</organism>
<dbReference type="GO" id="GO:0009277">
    <property type="term" value="C:fungal-type cell wall"/>
    <property type="evidence" value="ECO:0007669"/>
    <property type="project" value="TreeGrafter"/>
</dbReference>
<evidence type="ECO:0000313" key="13">
    <source>
        <dbReference type="EMBL" id="KAJ9149621.1"/>
    </source>
</evidence>
<accession>A0AA38RH05</accession>
<keyword evidence="3" id="KW-0134">Cell wall</keyword>
<keyword evidence="9" id="KW-0961">Cell wall biogenesis/degradation</keyword>
<evidence type="ECO:0000256" key="11">
    <source>
        <dbReference type="SAM" id="MobiDB-lite"/>
    </source>
</evidence>
<comment type="similarity">
    <text evidence="2">Belongs to the SUN family.</text>
</comment>
<protein>
    <submittedName>
        <fullName evidence="13">SUN-domain-containing protein</fullName>
    </submittedName>
</protein>
<dbReference type="InterPro" id="IPR005556">
    <property type="entry name" value="SUN"/>
</dbReference>
<dbReference type="AlphaFoldDB" id="A0AA38RH05"/>
<proteinExistence type="inferred from homology"/>
<dbReference type="GO" id="GO:0000272">
    <property type="term" value="P:polysaccharide catabolic process"/>
    <property type="evidence" value="ECO:0007669"/>
    <property type="project" value="UniProtKB-KW"/>
</dbReference>
<keyword evidence="8" id="KW-0326">Glycosidase</keyword>
<dbReference type="GO" id="GO:0031505">
    <property type="term" value="P:fungal-type cell wall organization"/>
    <property type="evidence" value="ECO:0007669"/>
    <property type="project" value="TreeGrafter"/>
</dbReference>
<feature type="compositionally biased region" description="Low complexity" evidence="11">
    <location>
        <begin position="99"/>
        <end position="109"/>
    </location>
</feature>
<feature type="region of interest" description="Disordered" evidence="11">
    <location>
        <begin position="82"/>
        <end position="146"/>
    </location>
</feature>
<keyword evidence="10" id="KW-0624">Polysaccharide degradation</keyword>
<keyword evidence="7" id="KW-0119">Carbohydrate metabolism</keyword>
<keyword evidence="5 12" id="KW-0732">Signal</keyword>
<comment type="subcellular location">
    <subcellularLocation>
        <location evidence="1">Secreted</location>
        <location evidence="1">Cell wall</location>
    </subcellularLocation>
</comment>
<dbReference type="PANTHER" id="PTHR31316:SF0">
    <property type="entry name" value="SECRETED BETA-GLUCOSIDASE SIM1-RELATED"/>
    <property type="match status" value="1"/>
</dbReference>
<evidence type="ECO:0000256" key="8">
    <source>
        <dbReference type="ARBA" id="ARBA00023295"/>
    </source>
</evidence>